<proteinExistence type="predicted"/>
<organism evidence="4 5">
    <name type="scientific">Pseudoroseicyclus aestuarii</name>
    <dbReference type="NCBI Taxonomy" id="1795041"/>
    <lineage>
        <taxon>Bacteria</taxon>
        <taxon>Pseudomonadati</taxon>
        <taxon>Pseudomonadota</taxon>
        <taxon>Alphaproteobacteria</taxon>
        <taxon>Rhodobacterales</taxon>
        <taxon>Paracoccaceae</taxon>
        <taxon>Pseudoroseicyclus</taxon>
    </lineage>
</organism>
<dbReference type="InterPro" id="IPR000182">
    <property type="entry name" value="GNAT_dom"/>
</dbReference>
<dbReference type="GO" id="GO:0016747">
    <property type="term" value="F:acyltransferase activity, transferring groups other than amino-acyl groups"/>
    <property type="evidence" value="ECO:0007669"/>
    <property type="project" value="InterPro"/>
</dbReference>
<dbReference type="Proteomes" id="UP000248311">
    <property type="component" value="Unassembled WGS sequence"/>
</dbReference>
<keyword evidence="2" id="KW-0012">Acyltransferase</keyword>
<protein>
    <submittedName>
        <fullName evidence="4">RimJ/RimL family protein N-acetyltransferase</fullName>
    </submittedName>
</protein>
<evidence type="ECO:0000256" key="1">
    <source>
        <dbReference type="ARBA" id="ARBA00022679"/>
    </source>
</evidence>
<dbReference type="OrthoDB" id="7871902at2"/>
<feature type="domain" description="N-acetyltransferase" evidence="3">
    <location>
        <begin position="4"/>
        <end position="152"/>
    </location>
</feature>
<evidence type="ECO:0000313" key="5">
    <source>
        <dbReference type="Proteomes" id="UP000248311"/>
    </source>
</evidence>
<keyword evidence="1 4" id="KW-0808">Transferase</keyword>
<dbReference type="Gene3D" id="3.40.630.30">
    <property type="match status" value="1"/>
</dbReference>
<evidence type="ECO:0000259" key="3">
    <source>
        <dbReference type="PROSITE" id="PS51186"/>
    </source>
</evidence>
<gene>
    <name evidence="4" type="ORF">DFP88_102631</name>
</gene>
<dbReference type="PANTHER" id="PTHR43877">
    <property type="entry name" value="AMINOALKYLPHOSPHONATE N-ACETYLTRANSFERASE-RELATED-RELATED"/>
    <property type="match status" value="1"/>
</dbReference>
<dbReference type="SUPFAM" id="SSF55729">
    <property type="entry name" value="Acyl-CoA N-acyltransferases (Nat)"/>
    <property type="match status" value="1"/>
</dbReference>
<keyword evidence="5" id="KW-1185">Reference proteome</keyword>
<accession>A0A318T8Y7</accession>
<dbReference type="InterPro" id="IPR016181">
    <property type="entry name" value="Acyl_CoA_acyltransferase"/>
</dbReference>
<dbReference type="EMBL" id="QJTE01000002">
    <property type="protein sequence ID" value="PYE84828.1"/>
    <property type="molecule type" value="Genomic_DNA"/>
</dbReference>
<dbReference type="Pfam" id="PF00583">
    <property type="entry name" value="Acetyltransf_1"/>
    <property type="match status" value="1"/>
</dbReference>
<dbReference type="RefSeq" id="WP_110813876.1">
    <property type="nucleotide sequence ID" value="NZ_QJTE01000002.1"/>
</dbReference>
<evidence type="ECO:0000313" key="4">
    <source>
        <dbReference type="EMBL" id="PYE84828.1"/>
    </source>
</evidence>
<dbReference type="InterPro" id="IPR050832">
    <property type="entry name" value="Bact_Acetyltransf"/>
</dbReference>
<evidence type="ECO:0000256" key="2">
    <source>
        <dbReference type="ARBA" id="ARBA00023315"/>
    </source>
</evidence>
<dbReference type="PROSITE" id="PS51186">
    <property type="entry name" value="GNAT"/>
    <property type="match status" value="1"/>
</dbReference>
<comment type="caution">
    <text evidence="4">The sequence shown here is derived from an EMBL/GenBank/DDBJ whole genome shotgun (WGS) entry which is preliminary data.</text>
</comment>
<reference evidence="4 5" key="1">
    <citation type="submission" date="2018-06" db="EMBL/GenBank/DDBJ databases">
        <title>Genomic Encyclopedia of Type Strains, Phase III (KMG-III): the genomes of soil and plant-associated and newly described type strains.</title>
        <authorList>
            <person name="Whitman W."/>
        </authorList>
    </citation>
    <scope>NUCLEOTIDE SEQUENCE [LARGE SCALE GENOMIC DNA]</scope>
    <source>
        <strain evidence="4 5">CECT 9025</strain>
    </source>
</reference>
<name>A0A318T8Y7_9RHOB</name>
<dbReference type="CDD" id="cd04301">
    <property type="entry name" value="NAT_SF"/>
    <property type="match status" value="1"/>
</dbReference>
<dbReference type="AlphaFoldDB" id="A0A318T8Y7"/>
<sequence length="152" mass="16951">MTDLSLRRNRERDLAPLSRLLTDEAELRLVNPSAKFPFDPLEWQEKWLGDLDDESFYLLDAQGQEVGFFALRPGIGPEQRHLAYVFVAEEARGGAGEQVAALVEEAARALRALTVTLKVEADNLPAHAAYVSAGYEEMSRSGDMVTMRLDLD</sequence>
<dbReference type="PANTHER" id="PTHR43877:SF2">
    <property type="entry name" value="AMINOALKYLPHOSPHONATE N-ACETYLTRANSFERASE-RELATED"/>
    <property type="match status" value="1"/>
</dbReference>